<dbReference type="EMBL" id="JASCZI010211719">
    <property type="protein sequence ID" value="MED6196177.1"/>
    <property type="molecule type" value="Genomic_DNA"/>
</dbReference>
<sequence length="144" mass="15966">MEANRKRNNRGFLKGKLAPFYKSQTTKSSPPTTTSTKVVNNKPNHSSLPFSSSSSSSSSFGVVHHHHQDYVVLQAKPNPKVSIIVTDGRGGGGDLMSRRLEEFYGVPADESVDIKATIYISMVQERLSLERVNSNEPNKFQEKN</sequence>
<name>A0ABU6XDV9_9FABA</name>
<reference evidence="2 3" key="1">
    <citation type="journal article" date="2023" name="Plants (Basel)">
        <title>Bridging the Gap: Combining Genomics and Transcriptomics Approaches to Understand Stylosanthes scabra, an Orphan Legume from the Brazilian Caatinga.</title>
        <authorList>
            <person name="Ferreira-Neto J.R.C."/>
            <person name="da Silva M.D."/>
            <person name="Binneck E."/>
            <person name="de Melo N.F."/>
            <person name="da Silva R.H."/>
            <person name="de Melo A.L.T.M."/>
            <person name="Pandolfi V."/>
            <person name="Bustamante F.O."/>
            <person name="Brasileiro-Vidal A.C."/>
            <person name="Benko-Iseppon A.M."/>
        </authorList>
    </citation>
    <scope>NUCLEOTIDE SEQUENCE [LARGE SCALE GENOMIC DNA]</scope>
    <source>
        <tissue evidence="2">Leaves</tissue>
    </source>
</reference>
<dbReference type="PANTHER" id="PTHR36030:SF1">
    <property type="entry name" value="CALMODULIN-BINDING DOMAIN-CONTAINING PROTEIN"/>
    <property type="match status" value="1"/>
</dbReference>
<evidence type="ECO:0000256" key="1">
    <source>
        <dbReference type="SAM" id="MobiDB-lite"/>
    </source>
</evidence>
<feature type="compositionally biased region" description="Low complexity" evidence="1">
    <location>
        <begin position="25"/>
        <end position="59"/>
    </location>
</feature>
<comment type="caution">
    <text evidence="2">The sequence shown here is derived from an EMBL/GenBank/DDBJ whole genome shotgun (WGS) entry which is preliminary data.</text>
</comment>
<protein>
    <submittedName>
        <fullName evidence="2">Uncharacterized protein</fullName>
    </submittedName>
</protein>
<evidence type="ECO:0000313" key="2">
    <source>
        <dbReference type="EMBL" id="MED6196177.1"/>
    </source>
</evidence>
<proteinExistence type="predicted"/>
<gene>
    <name evidence="2" type="ORF">PIB30_044917</name>
</gene>
<dbReference type="PANTHER" id="PTHR36030">
    <property type="entry name" value="CALMODULIN-BINDING DOMAIN-CONTAINING PROTEIN"/>
    <property type="match status" value="1"/>
</dbReference>
<evidence type="ECO:0000313" key="3">
    <source>
        <dbReference type="Proteomes" id="UP001341840"/>
    </source>
</evidence>
<feature type="region of interest" description="Disordered" evidence="1">
    <location>
        <begin position="1"/>
        <end position="61"/>
    </location>
</feature>
<accession>A0ABU6XDV9</accession>
<dbReference type="Proteomes" id="UP001341840">
    <property type="component" value="Unassembled WGS sequence"/>
</dbReference>
<keyword evidence="3" id="KW-1185">Reference proteome</keyword>
<organism evidence="2 3">
    <name type="scientific">Stylosanthes scabra</name>
    <dbReference type="NCBI Taxonomy" id="79078"/>
    <lineage>
        <taxon>Eukaryota</taxon>
        <taxon>Viridiplantae</taxon>
        <taxon>Streptophyta</taxon>
        <taxon>Embryophyta</taxon>
        <taxon>Tracheophyta</taxon>
        <taxon>Spermatophyta</taxon>
        <taxon>Magnoliopsida</taxon>
        <taxon>eudicotyledons</taxon>
        <taxon>Gunneridae</taxon>
        <taxon>Pentapetalae</taxon>
        <taxon>rosids</taxon>
        <taxon>fabids</taxon>
        <taxon>Fabales</taxon>
        <taxon>Fabaceae</taxon>
        <taxon>Papilionoideae</taxon>
        <taxon>50 kb inversion clade</taxon>
        <taxon>dalbergioids sensu lato</taxon>
        <taxon>Dalbergieae</taxon>
        <taxon>Pterocarpus clade</taxon>
        <taxon>Stylosanthes</taxon>
    </lineage>
</organism>